<feature type="signal peptide" evidence="2">
    <location>
        <begin position="1"/>
        <end position="16"/>
    </location>
</feature>
<name>A0A6G0WGD3_9STRA</name>
<accession>A0A6G0WGD3</accession>
<keyword evidence="2" id="KW-0732">Signal</keyword>
<organism evidence="3 4">
    <name type="scientific">Aphanomyces euteiches</name>
    <dbReference type="NCBI Taxonomy" id="100861"/>
    <lineage>
        <taxon>Eukaryota</taxon>
        <taxon>Sar</taxon>
        <taxon>Stramenopiles</taxon>
        <taxon>Oomycota</taxon>
        <taxon>Saprolegniomycetes</taxon>
        <taxon>Saprolegniales</taxon>
        <taxon>Verrucalvaceae</taxon>
        <taxon>Aphanomyces</taxon>
    </lineage>
</organism>
<feature type="region of interest" description="Disordered" evidence="1">
    <location>
        <begin position="77"/>
        <end position="194"/>
    </location>
</feature>
<feature type="chain" id="PRO_5026025979" description="RxLR effector protein" evidence="2">
    <location>
        <begin position="17"/>
        <end position="194"/>
    </location>
</feature>
<dbReference type="EMBL" id="VJMJ01000227">
    <property type="protein sequence ID" value="KAF0726063.1"/>
    <property type="molecule type" value="Genomic_DNA"/>
</dbReference>
<dbReference type="Proteomes" id="UP000481153">
    <property type="component" value="Unassembled WGS sequence"/>
</dbReference>
<proteinExistence type="predicted"/>
<evidence type="ECO:0000313" key="4">
    <source>
        <dbReference type="Proteomes" id="UP000481153"/>
    </source>
</evidence>
<sequence length="194" mass="20940">MRTLIPLALAASTAVAFNQPHQDSTFMATHHQVRTDSAIQENRIVKRDASFASFYTPMRRLVTKGLLSSCFGGICGKSTKKPASKPASQPASRPANRPASQHGSPPVSKPASRPASQHGSPPVSKPASQPASRPASRPKQSKRDKWKAMTERHFARQTNQQSTGQGNPTKSQRKVHLTQQTSTAGISDADIVPR</sequence>
<gene>
    <name evidence="3" type="ORF">Ae201684_015613</name>
</gene>
<dbReference type="AlphaFoldDB" id="A0A6G0WGD3"/>
<evidence type="ECO:0000313" key="3">
    <source>
        <dbReference type="EMBL" id="KAF0726063.1"/>
    </source>
</evidence>
<evidence type="ECO:0008006" key="5">
    <source>
        <dbReference type="Google" id="ProtNLM"/>
    </source>
</evidence>
<protein>
    <recommendedName>
        <fullName evidence="5">RxLR effector protein</fullName>
    </recommendedName>
</protein>
<evidence type="ECO:0000256" key="1">
    <source>
        <dbReference type="SAM" id="MobiDB-lite"/>
    </source>
</evidence>
<dbReference type="VEuPathDB" id="FungiDB:AeMF1_017880"/>
<feature type="compositionally biased region" description="Basic and acidic residues" evidence="1">
    <location>
        <begin position="141"/>
        <end position="154"/>
    </location>
</feature>
<evidence type="ECO:0000256" key="2">
    <source>
        <dbReference type="SAM" id="SignalP"/>
    </source>
</evidence>
<reference evidence="3 4" key="1">
    <citation type="submission" date="2019-07" db="EMBL/GenBank/DDBJ databases">
        <title>Genomics analysis of Aphanomyces spp. identifies a new class of oomycete effector associated with host adaptation.</title>
        <authorList>
            <person name="Gaulin E."/>
        </authorList>
    </citation>
    <scope>NUCLEOTIDE SEQUENCE [LARGE SCALE GENOMIC DNA]</scope>
    <source>
        <strain evidence="3 4">ATCC 201684</strain>
    </source>
</reference>
<comment type="caution">
    <text evidence="3">The sequence shown here is derived from an EMBL/GenBank/DDBJ whole genome shotgun (WGS) entry which is preliminary data.</text>
</comment>
<feature type="compositionally biased region" description="Polar residues" evidence="1">
    <location>
        <begin position="156"/>
        <end position="170"/>
    </location>
</feature>
<feature type="compositionally biased region" description="Low complexity" evidence="1">
    <location>
        <begin position="84"/>
        <end position="95"/>
    </location>
</feature>
<keyword evidence="4" id="KW-1185">Reference proteome</keyword>